<keyword evidence="3 10" id="KW-1134">Transmembrane beta strand</keyword>
<protein>
    <submittedName>
        <fullName evidence="15">TonB-dependent receptor</fullName>
    </submittedName>
</protein>
<dbReference type="PROSITE" id="PS52016">
    <property type="entry name" value="TONB_DEPENDENT_REC_3"/>
    <property type="match status" value="1"/>
</dbReference>
<evidence type="ECO:0000256" key="9">
    <source>
        <dbReference type="ARBA" id="ARBA00023237"/>
    </source>
</evidence>
<evidence type="ECO:0000256" key="1">
    <source>
        <dbReference type="ARBA" id="ARBA00004571"/>
    </source>
</evidence>
<dbReference type="Proteomes" id="UP000250744">
    <property type="component" value="Unassembled WGS sequence"/>
</dbReference>
<evidence type="ECO:0000259" key="14">
    <source>
        <dbReference type="Pfam" id="PF07715"/>
    </source>
</evidence>
<dbReference type="OrthoDB" id="9764669at2"/>
<evidence type="ECO:0000256" key="6">
    <source>
        <dbReference type="ARBA" id="ARBA00023065"/>
    </source>
</evidence>
<gene>
    <name evidence="15" type="ORF">DN062_01935</name>
</gene>
<dbReference type="Gene3D" id="2.40.170.20">
    <property type="entry name" value="TonB-dependent receptor, beta-barrel domain"/>
    <property type="match status" value="1"/>
</dbReference>
<dbReference type="RefSeq" id="WP_112157009.1">
    <property type="nucleotide sequence ID" value="NZ_QKRX01000001.1"/>
</dbReference>
<evidence type="ECO:0000256" key="4">
    <source>
        <dbReference type="ARBA" id="ARBA00022692"/>
    </source>
</evidence>
<evidence type="ECO:0000256" key="10">
    <source>
        <dbReference type="PROSITE-ProRule" id="PRU01360"/>
    </source>
</evidence>
<feature type="chain" id="PRO_5016966214" evidence="12">
    <location>
        <begin position="26"/>
        <end position="605"/>
    </location>
</feature>
<evidence type="ECO:0000256" key="12">
    <source>
        <dbReference type="SAM" id="SignalP"/>
    </source>
</evidence>
<evidence type="ECO:0000313" key="16">
    <source>
        <dbReference type="Proteomes" id="UP000250744"/>
    </source>
</evidence>
<name>A0A364NSK2_9GAMM</name>
<dbReference type="InterPro" id="IPR037066">
    <property type="entry name" value="Plug_dom_sf"/>
</dbReference>
<evidence type="ECO:0000256" key="7">
    <source>
        <dbReference type="ARBA" id="ARBA00023077"/>
    </source>
</evidence>
<evidence type="ECO:0000256" key="11">
    <source>
        <dbReference type="RuleBase" id="RU003357"/>
    </source>
</evidence>
<keyword evidence="2 10" id="KW-0813">Transport</keyword>
<dbReference type="Gene3D" id="2.170.130.10">
    <property type="entry name" value="TonB-dependent receptor, plug domain"/>
    <property type="match status" value="1"/>
</dbReference>
<feature type="domain" description="TonB-dependent receptor plug" evidence="14">
    <location>
        <begin position="53"/>
        <end position="158"/>
    </location>
</feature>
<dbReference type="GO" id="GO:0009279">
    <property type="term" value="C:cell outer membrane"/>
    <property type="evidence" value="ECO:0007669"/>
    <property type="project" value="UniProtKB-SubCell"/>
</dbReference>
<evidence type="ECO:0000256" key="5">
    <source>
        <dbReference type="ARBA" id="ARBA00022729"/>
    </source>
</evidence>
<dbReference type="CDD" id="cd01347">
    <property type="entry name" value="ligand_gated_channel"/>
    <property type="match status" value="1"/>
</dbReference>
<dbReference type="InterPro" id="IPR039426">
    <property type="entry name" value="TonB-dep_rcpt-like"/>
</dbReference>
<feature type="domain" description="TonB-dependent receptor-like beta-barrel" evidence="13">
    <location>
        <begin position="188"/>
        <end position="573"/>
    </location>
</feature>
<evidence type="ECO:0000256" key="8">
    <source>
        <dbReference type="ARBA" id="ARBA00023136"/>
    </source>
</evidence>
<keyword evidence="8 10" id="KW-0472">Membrane</keyword>
<keyword evidence="6" id="KW-0406">Ion transport</keyword>
<reference evidence="15 16" key="1">
    <citation type="submission" date="2018-06" db="EMBL/GenBank/DDBJ databases">
        <title>Nitrincola tibetense sp. nov., isolated from Lake XuguoCo on Tibetan Plateau.</title>
        <authorList>
            <person name="Xing P."/>
        </authorList>
    </citation>
    <scope>NUCLEOTIDE SEQUENCE [LARGE SCALE GENOMIC DNA]</scope>
    <source>
        <strain evidence="16">xg18</strain>
    </source>
</reference>
<dbReference type="InterPro" id="IPR012910">
    <property type="entry name" value="Plug_dom"/>
</dbReference>
<dbReference type="SUPFAM" id="SSF56935">
    <property type="entry name" value="Porins"/>
    <property type="match status" value="1"/>
</dbReference>
<dbReference type="PANTHER" id="PTHR30069">
    <property type="entry name" value="TONB-DEPENDENT OUTER MEMBRANE RECEPTOR"/>
    <property type="match status" value="1"/>
</dbReference>
<keyword evidence="16" id="KW-1185">Reference proteome</keyword>
<dbReference type="AlphaFoldDB" id="A0A364NSK2"/>
<dbReference type="PANTHER" id="PTHR30069:SF53">
    <property type="entry name" value="COLICIN I RECEPTOR-RELATED"/>
    <property type="match status" value="1"/>
</dbReference>
<sequence length="605" mass="66525">MNKPVFAIKPLALLCLSSFSAPLFAQSISSLDSSETRFNPIIVTATLSAKTADETLASVTVIDEEQIRLQQPKDIIDLIKGQPGVDFSSNGGFGKTTSVYTRGAASDSTVLLVDGIRLQSATSGGASWQFLTPNLFERFEIVRGPRGGLYGADAAGGVIQGFLANSQAQKVNLSVGGGSFGSYQVNAGVSGQHNSTRYQLVANQFTTDGIEIKEGEGRRGYDNTSVLARLGQGFDSGADLSLLMMHTQGNTEFVGGNTDYRLQVLGLTASIPVTEHWLSRVQLSEARDENTSYQGSRSNFNTKTHKLRWENTLWMDTHEFILGAETLKDRVETSSYAEKSRKNHAVFAQGLFDFNPLSLQTNLRVDDNQVYGDKVTGGLAVGYAINHEHTLRGSYGTAFRAPTFNDLFWPGSGNLDLAPETSHTTEIGLRGQYPTFFWDVAVYEAQYKNLINWAPLPSGLWAPQNIDRARIRGIEFSLGAEVADWMLKAAITGTDPIDRADDTRLQRRTTKSVRFDADRTWGDWSVGGTLIAQDSRYNARRESDKMPGYGLVNLRSRWNFAPEWSATVTLDNLFDKDYVTTRGFGGWDYKNPGRSAFLTLSYSGL</sequence>
<dbReference type="Pfam" id="PF00593">
    <property type="entry name" value="TonB_dep_Rec_b-barrel"/>
    <property type="match status" value="1"/>
</dbReference>
<feature type="signal peptide" evidence="12">
    <location>
        <begin position="1"/>
        <end position="25"/>
    </location>
</feature>
<keyword evidence="15" id="KW-0675">Receptor</keyword>
<comment type="caution">
    <text evidence="15">The sequence shown here is derived from an EMBL/GenBank/DDBJ whole genome shotgun (WGS) entry which is preliminary data.</text>
</comment>
<dbReference type="GO" id="GO:0006811">
    <property type="term" value="P:monoatomic ion transport"/>
    <property type="evidence" value="ECO:0007669"/>
    <property type="project" value="UniProtKB-KW"/>
</dbReference>
<dbReference type="EMBL" id="QKRX01000001">
    <property type="protein sequence ID" value="RAU19857.1"/>
    <property type="molecule type" value="Genomic_DNA"/>
</dbReference>
<dbReference type="InterPro" id="IPR036942">
    <property type="entry name" value="Beta-barrel_TonB_sf"/>
</dbReference>
<comment type="similarity">
    <text evidence="10 11">Belongs to the TonB-dependent receptor family.</text>
</comment>
<proteinExistence type="inferred from homology"/>
<comment type="subcellular location">
    <subcellularLocation>
        <location evidence="1 10">Cell outer membrane</location>
        <topology evidence="1 10">Multi-pass membrane protein</topology>
    </subcellularLocation>
</comment>
<evidence type="ECO:0000256" key="2">
    <source>
        <dbReference type="ARBA" id="ARBA00022448"/>
    </source>
</evidence>
<keyword evidence="4 10" id="KW-0812">Transmembrane</keyword>
<dbReference type="InterPro" id="IPR000531">
    <property type="entry name" value="Beta-barrel_TonB"/>
</dbReference>
<keyword evidence="5 12" id="KW-0732">Signal</keyword>
<evidence type="ECO:0000259" key="13">
    <source>
        <dbReference type="Pfam" id="PF00593"/>
    </source>
</evidence>
<accession>A0A364NSK2</accession>
<keyword evidence="9 10" id="KW-0998">Cell outer membrane</keyword>
<dbReference type="GO" id="GO:0015889">
    <property type="term" value="P:cobalamin transport"/>
    <property type="evidence" value="ECO:0007669"/>
    <property type="project" value="TreeGrafter"/>
</dbReference>
<evidence type="ECO:0000313" key="15">
    <source>
        <dbReference type="EMBL" id="RAU19857.1"/>
    </source>
</evidence>
<keyword evidence="7 11" id="KW-0798">TonB box</keyword>
<dbReference type="Pfam" id="PF07715">
    <property type="entry name" value="Plug"/>
    <property type="match status" value="1"/>
</dbReference>
<organism evidence="15 16">
    <name type="scientific">Nitrincola tibetensis</name>
    <dbReference type="NCBI Taxonomy" id="2219697"/>
    <lineage>
        <taxon>Bacteria</taxon>
        <taxon>Pseudomonadati</taxon>
        <taxon>Pseudomonadota</taxon>
        <taxon>Gammaproteobacteria</taxon>
        <taxon>Oceanospirillales</taxon>
        <taxon>Oceanospirillaceae</taxon>
        <taxon>Nitrincola</taxon>
    </lineage>
</organism>
<evidence type="ECO:0000256" key="3">
    <source>
        <dbReference type="ARBA" id="ARBA00022452"/>
    </source>
</evidence>